<dbReference type="Proteomes" id="UP000054995">
    <property type="component" value="Unassembled WGS sequence"/>
</dbReference>
<name>A0A0V1DSV0_TRIPS</name>
<reference evidence="2 3" key="1">
    <citation type="submission" date="2015-01" db="EMBL/GenBank/DDBJ databases">
        <title>Evolution of Trichinella species and genotypes.</title>
        <authorList>
            <person name="Korhonen P.K."/>
            <person name="Edoardo P."/>
            <person name="Giuseppe L.R."/>
            <person name="Gasser R.B."/>
        </authorList>
    </citation>
    <scope>NUCLEOTIDE SEQUENCE [LARGE SCALE GENOMIC DNA]</scope>
    <source>
        <strain evidence="2">ISS470</strain>
    </source>
</reference>
<feature type="transmembrane region" description="Helical" evidence="1">
    <location>
        <begin position="6"/>
        <end position="26"/>
    </location>
</feature>
<gene>
    <name evidence="2" type="ORF">T4D_5383</name>
</gene>
<keyword evidence="1" id="KW-1133">Transmembrane helix</keyword>
<keyword evidence="1" id="KW-0812">Transmembrane</keyword>
<protein>
    <submittedName>
        <fullName evidence="2">Uncharacterized protein</fullName>
    </submittedName>
</protein>
<organism evidence="2 3">
    <name type="scientific">Trichinella pseudospiralis</name>
    <name type="common">Parasitic roundworm</name>
    <dbReference type="NCBI Taxonomy" id="6337"/>
    <lineage>
        <taxon>Eukaryota</taxon>
        <taxon>Metazoa</taxon>
        <taxon>Ecdysozoa</taxon>
        <taxon>Nematoda</taxon>
        <taxon>Enoplea</taxon>
        <taxon>Dorylaimia</taxon>
        <taxon>Trichinellida</taxon>
        <taxon>Trichinellidae</taxon>
        <taxon>Trichinella</taxon>
    </lineage>
</organism>
<accession>A0A0V1DSV0</accession>
<proteinExistence type="predicted"/>
<evidence type="ECO:0000313" key="3">
    <source>
        <dbReference type="Proteomes" id="UP000054995"/>
    </source>
</evidence>
<keyword evidence="3" id="KW-1185">Reference proteome</keyword>
<dbReference type="EMBL" id="JYDT01001494">
    <property type="protein sequence ID" value="KRY64516.1"/>
    <property type="molecule type" value="Genomic_DNA"/>
</dbReference>
<sequence>MCFHGFFLLAGFCYSCLVCLAILFFCEVVQSKFSGLYNL</sequence>
<dbReference type="AlphaFoldDB" id="A0A0V1DSV0"/>
<evidence type="ECO:0000313" key="2">
    <source>
        <dbReference type="EMBL" id="KRY64516.1"/>
    </source>
</evidence>
<evidence type="ECO:0000256" key="1">
    <source>
        <dbReference type="SAM" id="Phobius"/>
    </source>
</evidence>
<comment type="caution">
    <text evidence="2">The sequence shown here is derived from an EMBL/GenBank/DDBJ whole genome shotgun (WGS) entry which is preliminary data.</text>
</comment>
<keyword evidence="1" id="KW-0472">Membrane</keyword>